<dbReference type="Gene3D" id="3.10.450.50">
    <property type="match status" value="1"/>
</dbReference>
<accession>A0A6J7Q2Z9</accession>
<protein>
    <submittedName>
        <fullName evidence="3">Unannotated protein</fullName>
    </submittedName>
</protein>
<dbReference type="InterPro" id="IPR027843">
    <property type="entry name" value="DUF4440"/>
</dbReference>
<sequence>MSFFRRRRGLLALLLALTTALTVAACSSSSSPPAAPTLADPSATGRELVVAWLTALQQKDMASIDAQLAPNFQIQRADGSSSNKADYLANPASIDTFELGDTVVGLQNTNTLTVRWALKVTGETNGVTVPNKEAARLTGFQWNGERWQIITYANFNAPSS</sequence>
<name>A0A6J7Q2Z9_9ZZZZ</name>
<dbReference type="EMBL" id="CAFBNF010000446">
    <property type="protein sequence ID" value="CAB4966402.1"/>
    <property type="molecule type" value="Genomic_DNA"/>
</dbReference>
<dbReference type="Pfam" id="PF14534">
    <property type="entry name" value="DUF4440"/>
    <property type="match status" value="1"/>
</dbReference>
<evidence type="ECO:0000259" key="1">
    <source>
        <dbReference type="Pfam" id="PF14534"/>
    </source>
</evidence>
<dbReference type="AlphaFoldDB" id="A0A6J7Q2Z9"/>
<gene>
    <name evidence="2" type="ORF">UFOPK3773_02517</name>
    <name evidence="3" type="ORF">UFOPK3992_01175</name>
</gene>
<dbReference type="SUPFAM" id="SSF54427">
    <property type="entry name" value="NTF2-like"/>
    <property type="match status" value="1"/>
</dbReference>
<dbReference type="InterPro" id="IPR032710">
    <property type="entry name" value="NTF2-like_dom_sf"/>
</dbReference>
<feature type="domain" description="DUF4440" evidence="1">
    <location>
        <begin position="47"/>
        <end position="149"/>
    </location>
</feature>
<evidence type="ECO:0000313" key="3">
    <source>
        <dbReference type="EMBL" id="CAB5009973.1"/>
    </source>
</evidence>
<dbReference type="EMBL" id="CAFBOZ010000163">
    <property type="protein sequence ID" value="CAB5009973.1"/>
    <property type="molecule type" value="Genomic_DNA"/>
</dbReference>
<proteinExistence type="predicted"/>
<dbReference type="PROSITE" id="PS51257">
    <property type="entry name" value="PROKAR_LIPOPROTEIN"/>
    <property type="match status" value="1"/>
</dbReference>
<reference evidence="3" key="1">
    <citation type="submission" date="2020-05" db="EMBL/GenBank/DDBJ databases">
        <authorList>
            <person name="Chiriac C."/>
            <person name="Salcher M."/>
            <person name="Ghai R."/>
            <person name="Kavagutti S V."/>
        </authorList>
    </citation>
    <scope>NUCLEOTIDE SEQUENCE</scope>
</reference>
<organism evidence="3">
    <name type="scientific">freshwater metagenome</name>
    <dbReference type="NCBI Taxonomy" id="449393"/>
    <lineage>
        <taxon>unclassified sequences</taxon>
        <taxon>metagenomes</taxon>
        <taxon>ecological metagenomes</taxon>
    </lineage>
</organism>
<evidence type="ECO:0000313" key="2">
    <source>
        <dbReference type="EMBL" id="CAB4966402.1"/>
    </source>
</evidence>